<dbReference type="Gene3D" id="3.90.1720.10">
    <property type="entry name" value="endopeptidase domain like (from Nostoc punctiforme)"/>
    <property type="match status" value="1"/>
</dbReference>
<accession>A0ABS5MJD3</accession>
<organism evidence="1 2">
    <name type="scientific">Mammaliicoccus fleurettii</name>
    <dbReference type="NCBI Taxonomy" id="150056"/>
    <lineage>
        <taxon>Bacteria</taxon>
        <taxon>Bacillati</taxon>
        <taxon>Bacillota</taxon>
        <taxon>Bacilli</taxon>
        <taxon>Bacillales</taxon>
        <taxon>Staphylococcaceae</taxon>
        <taxon>Mammaliicoccus</taxon>
    </lineage>
</organism>
<keyword evidence="2" id="KW-1185">Reference proteome</keyword>
<proteinExistence type="predicted"/>
<dbReference type="EMBL" id="JAGXBM010000001">
    <property type="protein sequence ID" value="MBS3696010.1"/>
    <property type="molecule type" value="Genomic_DNA"/>
</dbReference>
<dbReference type="Proteomes" id="UP000681586">
    <property type="component" value="Unassembled WGS sequence"/>
</dbReference>
<comment type="caution">
    <text evidence="1">The sequence shown here is derived from an EMBL/GenBank/DDBJ whole genome shotgun (WGS) entry which is preliminary data.</text>
</comment>
<reference evidence="1 2" key="1">
    <citation type="submission" date="2021-05" db="EMBL/GenBank/DDBJ databases">
        <title>Staphylococcus fleurettii isolated from lake water in First Nation community in Manitoba, Canada.</title>
        <authorList>
            <person name="Bashar S."/>
            <person name="Murdock A."/>
            <person name="Patidar R."/>
            <person name="Golding G."/>
            <person name="Farenhorst A."/>
            <person name="Kumar A."/>
        </authorList>
    </citation>
    <scope>NUCLEOTIDE SEQUENCE [LARGE SCALE GENOMIC DNA]</scope>
    <source>
        <strain evidence="1 2">SF002</strain>
    </source>
</reference>
<protein>
    <submittedName>
        <fullName evidence="1">Uncharacterized protein</fullName>
    </submittedName>
</protein>
<name>A0ABS5MJD3_9STAP</name>
<evidence type="ECO:0000313" key="2">
    <source>
        <dbReference type="Proteomes" id="UP000681586"/>
    </source>
</evidence>
<gene>
    <name evidence="1" type="ORF">JJQ58_00770</name>
</gene>
<evidence type="ECO:0000313" key="1">
    <source>
        <dbReference type="EMBL" id="MBS3696010.1"/>
    </source>
</evidence>
<sequence>MSLPSNGIPTASQVADWAVNQIGKRVDLPGSGYGAQCWDLPNYIFNRFWGFRTPRNAVYGVKNQIIYY</sequence>